<dbReference type="EMBL" id="JABTTQ020000006">
    <property type="protein sequence ID" value="KAK6152576.1"/>
    <property type="molecule type" value="Genomic_DNA"/>
</dbReference>
<evidence type="ECO:0008006" key="4">
    <source>
        <dbReference type="Google" id="ProtNLM"/>
    </source>
</evidence>
<proteinExistence type="predicted"/>
<organism evidence="2 3">
    <name type="scientific">Rehmannia glutinosa</name>
    <name type="common">Chinese foxglove</name>
    <dbReference type="NCBI Taxonomy" id="99300"/>
    <lineage>
        <taxon>Eukaryota</taxon>
        <taxon>Viridiplantae</taxon>
        <taxon>Streptophyta</taxon>
        <taxon>Embryophyta</taxon>
        <taxon>Tracheophyta</taxon>
        <taxon>Spermatophyta</taxon>
        <taxon>Magnoliopsida</taxon>
        <taxon>eudicotyledons</taxon>
        <taxon>Gunneridae</taxon>
        <taxon>Pentapetalae</taxon>
        <taxon>asterids</taxon>
        <taxon>lamiids</taxon>
        <taxon>Lamiales</taxon>
        <taxon>Orobanchaceae</taxon>
        <taxon>Rehmannieae</taxon>
        <taxon>Rehmannia</taxon>
    </lineage>
</organism>
<feature type="compositionally biased region" description="Polar residues" evidence="1">
    <location>
        <begin position="36"/>
        <end position="46"/>
    </location>
</feature>
<dbReference type="Proteomes" id="UP001318860">
    <property type="component" value="Unassembled WGS sequence"/>
</dbReference>
<feature type="region of interest" description="Disordered" evidence="1">
    <location>
        <begin position="1"/>
        <end position="46"/>
    </location>
</feature>
<evidence type="ECO:0000256" key="1">
    <source>
        <dbReference type="SAM" id="MobiDB-lite"/>
    </source>
</evidence>
<comment type="caution">
    <text evidence="2">The sequence shown here is derived from an EMBL/GenBank/DDBJ whole genome shotgun (WGS) entry which is preliminary data.</text>
</comment>
<sequence length="195" mass="21709">MGEPGGAPVDRSEEESRASPMMNRRRAVEEEVESSDAMSNIESASVADTQDEFVDLEEGGTNDFATCKCKYCGHKYNKISSKTGTGNLRRHIETCPRRNTHDVGDMMLSKSVAPRFDPEHFRELLKRDYLLFLTSITRCALAKKSNTMGVPHPSSSYENELAIAMVESVLPIKELVENVMDETVSQTSTECSTFT</sequence>
<gene>
    <name evidence="2" type="ORF">DH2020_012215</name>
</gene>
<accession>A0ABR0X058</accession>
<reference evidence="2 3" key="1">
    <citation type="journal article" date="2021" name="Comput. Struct. Biotechnol. J.">
        <title>De novo genome assembly of the potent medicinal plant Rehmannia glutinosa using nanopore technology.</title>
        <authorList>
            <person name="Ma L."/>
            <person name="Dong C."/>
            <person name="Song C."/>
            <person name="Wang X."/>
            <person name="Zheng X."/>
            <person name="Niu Y."/>
            <person name="Chen S."/>
            <person name="Feng W."/>
        </authorList>
    </citation>
    <scope>NUCLEOTIDE SEQUENCE [LARGE SCALE GENOMIC DNA]</scope>
    <source>
        <strain evidence="2">DH-2019</strain>
    </source>
</reference>
<name>A0ABR0X058_REHGL</name>
<evidence type="ECO:0000313" key="2">
    <source>
        <dbReference type="EMBL" id="KAK6152576.1"/>
    </source>
</evidence>
<keyword evidence="3" id="KW-1185">Reference proteome</keyword>
<protein>
    <recommendedName>
        <fullName evidence="4">BED-type domain-containing protein</fullName>
    </recommendedName>
</protein>
<evidence type="ECO:0000313" key="3">
    <source>
        <dbReference type="Proteomes" id="UP001318860"/>
    </source>
</evidence>